<dbReference type="InterPro" id="IPR011251">
    <property type="entry name" value="Luciferase-like_dom"/>
</dbReference>
<evidence type="ECO:0000313" key="4">
    <source>
        <dbReference type="Proteomes" id="UP000187608"/>
    </source>
</evidence>
<feature type="domain" description="Luciferase-like" evidence="2">
    <location>
        <begin position="1"/>
        <end position="299"/>
    </location>
</feature>
<accession>A0A1N7IJN0</accession>
<dbReference type="InterPro" id="IPR036661">
    <property type="entry name" value="Luciferase-like_sf"/>
</dbReference>
<organism evidence="3 4">
    <name type="scientific">Salimicrobium flavidum</name>
    <dbReference type="NCBI Taxonomy" id="570947"/>
    <lineage>
        <taxon>Bacteria</taxon>
        <taxon>Bacillati</taxon>
        <taxon>Bacillota</taxon>
        <taxon>Bacilli</taxon>
        <taxon>Bacillales</taxon>
        <taxon>Bacillaceae</taxon>
        <taxon>Salimicrobium</taxon>
    </lineage>
</organism>
<gene>
    <name evidence="3" type="ORF">SAMN05421687_101302</name>
</gene>
<dbReference type="STRING" id="570947.SAMN05421687_101302"/>
<dbReference type="GO" id="GO:0016705">
    <property type="term" value="F:oxidoreductase activity, acting on paired donors, with incorporation or reduction of molecular oxygen"/>
    <property type="evidence" value="ECO:0007669"/>
    <property type="project" value="InterPro"/>
</dbReference>
<dbReference type="OrthoDB" id="9780518at2"/>
<keyword evidence="4" id="KW-1185">Reference proteome</keyword>
<dbReference type="EMBL" id="FTOC01000001">
    <property type="protein sequence ID" value="SIS37314.1"/>
    <property type="molecule type" value="Genomic_DNA"/>
</dbReference>
<dbReference type="Gene3D" id="3.20.20.30">
    <property type="entry name" value="Luciferase-like domain"/>
    <property type="match status" value="1"/>
</dbReference>
<evidence type="ECO:0000259" key="2">
    <source>
        <dbReference type="Pfam" id="PF00296"/>
    </source>
</evidence>
<dbReference type="Pfam" id="PF00296">
    <property type="entry name" value="Bac_luciferase"/>
    <property type="match status" value="1"/>
</dbReference>
<dbReference type="SUPFAM" id="SSF51679">
    <property type="entry name" value="Bacterial luciferase-like"/>
    <property type="match status" value="1"/>
</dbReference>
<dbReference type="PANTHER" id="PTHR30137">
    <property type="entry name" value="LUCIFERASE-LIKE MONOOXYGENASE"/>
    <property type="match status" value="1"/>
</dbReference>
<dbReference type="FunFam" id="3.20.20.30:FF:000002">
    <property type="entry name" value="LLM class flavin-dependent oxidoreductase"/>
    <property type="match status" value="1"/>
</dbReference>
<dbReference type="AlphaFoldDB" id="A0A1N7IJN0"/>
<dbReference type="RefSeq" id="WP_076556564.1">
    <property type="nucleotide sequence ID" value="NZ_FTOC01000001.1"/>
</dbReference>
<evidence type="ECO:0000256" key="1">
    <source>
        <dbReference type="ARBA" id="ARBA00007789"/>
    </source>
</evidence>
<proteinExistence type="predicted"/>
<dbReference type="InterPro" id="IPR050766">
    <property type="entry name" value="Bact_Lucif_Oxidored"/>
</dbReference>
<comment type="similarity">
    <text evidence="1">To bacterial alkanal monooxygenase alpha and beta chains.</text>
</comment>
<reference evidence="4" key="1">
    <citation type="submission" date="2017-01" db="EMBL/GenBank/DDBJ databases">
        <authorList>
            <person name="Varghese N."/>
            <person name="Submissions S."/>
        </authorList>
    </citation>
    <scope>NUCLEOTIDE SEQUENCE [LARGE SCALE GENOMIC DNA]</scope>
    <source>
        <strain evidence="4">DSM 23127</strain>
    </source>
</reference>
<name>A0A1N7IJN0_9BACI</name>
<dbReference type="InterPro" id="IPR019949">
    <property type="entry name" value="CmoO-like"/>
</dbReference>
<evidence type="ECO:0000313" key="3">
    <source>
        <dbReference type="EMBL" id="SIS37314.1"/>
    </source>
</evidence>
<dbReference type="PANTHER" id="PTHR30137:SF19">
    <property type="entry name" value="LUCIFERASE-LIKE MONOOXYGENASE"/>
    <property type="match status" value="1"/>
</dbReference>
<dbReference type="NCBIfam" id="TIGR03558">
    <property type="entry name" value="oxido_grp_1"/>
    <property type="match status" value="1"/>
</dbReference>
<protein>
    <submittedName>
        <fullName evidence="3">Luciferase family oxidoreductase, group 1</fullName>
    </submittedName>
</protein>
<dbReference type="Proteomes" id="UP000187608">
    <property type="component" value="Unassembled WGS sequence"/>
</dbReference>
<sequence>MKLSVLDQSPVSIGESAEEALNHSIELAQLTESLGFTRYWFAEHHNTNGLASSAPEIAVSTVLNYTEKLKVGSGGVLLPQYSPLKVAETFRMLEAFHPGRVDLGLGRSPGGGNKTRTALTDGMNKSLSSFQRQVKELQQFLHDSIPKGHDYYGVKAKPDTSSNPDVWVLGLSERGAKHAALNGTGFTYGYFIDPRDAGTAIEVYRNNFQPSYSLERPEVNMCVFAVCAETEEEAEFLAKSQDMWLLQVEKGLDTRIHPPEELSYEDLTEEEKGKISKNRERCIIGTPDEVAKELQKLADIYSVEEFLLITNIYDFKKKKASYKNIKMAVDNLA</sequence>
<dbReference type="GO" id="GO:0005829">
    <property type="term" value="C:cytosol"/>
    <property type="evidence" value="ECO:0007669"/>
    <property type="project" value="TreeGrafter"/>
</dbReference>